<proteinExistence type="predicted"/>
<comment type="caution">
    <text evidence="2">The sequence shown here is derived from an EMBL/GenBank/DDBJ whole genome shotgun (WGS) entry which is preliminary data.</text>
</comment>
<organism evidence="2 3">
    <name type="scientific">Thalassiosira oceanica</name>
    <name type="common">Marine diatom</name>
    <dbReference type="NCBI Taxonomy" id="159749"/>
    <lineage>
        <taxon>Eukaryota</taxon>
        <taxon>Sar</taxon>
        <taxon>Stramenopiles</taxon>
        <taxon>Ochrophyta</taxon>
        <taxon>Bacillariophyta</taxon>
        <taxon>Coscinodiscophyceae</taxon>
        <taxon>Thalassiosirophycidae</taxon>
        <taxon>Thalassiosirales</taxon>
        <taxon>Thalassiosiraceae</taxon>
        <taxon>Thalassiosira</taxon>
    </lineage>
</organism>
<evidence type="ECO:0000256" key="1">
    <source>
        <dbReference type="SAM" id="MobiDB-lite"/>
    </source>
</evidence>
<evidence type="ECO:0000313" key="2">
    <source>
        <dbReference type="EMBL" id="EJK52268.1"/>
    </source>
</evidence>
<evidence type="ECO:0000313" key="3">
    <source>
        <dbReference type="Proteomes" id="UP000266841"/>
    </source>
</evidence>
<name>K0REZ9_THAOC</name>
<reference evidence="2 3" key="1">
    <citation type="journal article" date="2012" name="Genome Biol.">
        <title>Genome and low-iron response of an oceanic diatom adapted to chronic iron limitation.</title>
        <authorList>
            <person name="Lommer M."/>
            <person name="Specht M."/>
            <person name="Roy A.S."/>
            <person name="Kraemer L."/>
            <person name="Andreson R."/>
            <person name="Gutowska M.A."/>
            <person name="Wolf J."/>
            <person name="Bergner S.V."/>
            <person name="Schilhabel M.B."/>
            <person name="Klostermeier U.C."/>
            <person name="Beiko R.G."/>
            <person name="Rosenstiel P."/>
            <person name="Hippler M."/>
            <person name="Laroche J."/>
        </authorList>
    </citation>
    <scope>NUCLEOTIDE SEQUENCE [LARGE SCALE GENOMIC DNA]</scope>
    <source>
        <strain evidence="2 3">CCMP1005</strain>
    </source>
</reference>
<sequence>MSLFGVPTSLEEPAVARKRARKTEDGSCGVAQLNVESPGNRPFLECRYDADILAESEQSEPSQGKGGNDDVPVAQPNDNALSVPAYHGKLKWM</sequence>
<dbReference type="EMBL" id="AGNL01040153">
    <property type="protein sequence ID" value="EJK52268.1"/>
    <property type="molecule type" value="Genomic_DNA"/>
</dbReference>
<feature type="region of interest" description="Disordered" evidence="1">
    <location>
        <begin position="53"/>
        <end position="93"/>
    </location>
</feature>
<feature type="non-terminal residue" evidence="2">
    <location>
        <position position="93"/>
    </location>
</feature>
<dbReference type="AlphaFoldDB" id="K0REZ9"/>
<gene>
    <name evidence="2" type="ORF">THAOC_28481</name>
</gene>
<dbReference type="Proteomes" id="UP000266841">
    <property type="component" value="Unassembled WGS sequence"/>
</dbReference>
<protein>
    <submittedName>
        <fullName evidence="2">Uncharacterized protein</fullName>
    </submittedName>
</protein>
<accession>K0REZ9</accession>
<keyword evidence="3" id="KW-1185">Reference proteome</keyword>